<dbReference type="Proteomes" id="UP000026962">
    <property type="component" value="Chromosome 6"/>
</dbReference>
<reference evidence="1" key="1">
    <citation type="submission" date="2015-04" db="UniProtKB">
        <authorList>
            <consortium name="EnsemblPlants"/>
        </authorList>
    </citation>
    <scope>IDENTIFICATION</scope>
</reference>
<dbReference type="EnsemblPlants" id="OPUNC06G14970.1">
    <property type="protein sequence ID" value="OPUNC06G14970.1"/>
    <property type="gene ID" value="OPUNC06G14970"/>
</dbReference>
<dbReference type="HOGENOM" id="CLU_2162541_0_0_1"/>
<organism evidence="1">
    <name type="scientific">Oryza punctata</name>
    <name type="common">Red rice</name>
    <dbReference type="NCBI Taxonomy" id="4537"/>
    <lineage>
        <taxon>Eukaryota</taxon>
        <taxon>Viridiplantae</taxon>
        <taxon>Streptophyta</taxon>
        <taxon>Embryophyta</taxon>
        <taxon>Tracheophyta</taxon>
        <taxon>Spermatophyta</taxon>
        <taxon>Magnoliopsida</taxon>
        <taxon>Liliopsida</taxon>
        <taxon>Poales</taxon>
        <taxon>Poaceae</taxon>
        <taxon>BOP clade</taxon>
        <taxon>Oryzoideae</taxon>
        <taxon>Oryzeae</taxon>
        <taxon>Oryzinae</taxon>
        <taxon>Oryza</taxon>
    </lineage>
</organism>
<evidence type="ECO:0000313" key="2">
    <source>
        <dbReference type="Proteomes" id="UP000026962"/>
    </source>
</evidence>
<dbReference type="Gramene" id="OPUNC06G14970.1">
    <property type="protein sequence ID" value="OPUNC06G14970.1"/>
    <property type="gene ID" value="OPUNC06G14970"/>
</dbReference>
<name>A0A0E0LC27_ORYPU</name>
<keyword evidence="2" id="KW-1185">Reference proteome</keyword>
<reference evidence="1" key="2">
    <citation type="submission" date="2018-05" db="EMBL/GenBank/DDBJ databases">
        <title>OpunRS2 (Oryza punctata Reference Sequence Version 2).</title>
        <authorList>
            <person name="Zhang J."/>
            <person name="Kudrna D."/>
            <person name="Lee S."/>
            <person name="Talag J."/>
            <person name="Welchert J."/>
            <person name="Wing R.A."/>
        </authorList>
    </citation>
    <scope>NUCLEOTIDE SEQUENCE [LARGE SCALE GENOMIC DNA]</scope>
</reference>
<accession>A0A0E0LC27</accession>
<proteinExistence type="predicted"/>
<dbReference type="AlphaFoldDB" id="A0A0E0LC27"/>
<evidence type="ECO:0000313" key="1">
    <source>
        <dbReference type="EnsemblPlants" id="OPUNC06G14970.1"/>
    </source>
</evidence>
<sequence length="111" mass="12233">MTRMAPIKTKTMKHIQGFVARHSASGLSVKYGYAHQKRCCIAKRPLHKRVRKAGSSSTPVAVPLNIAPEILRVISPKNKHIRCCAFKVYSGGTIIHANERCTESRSPPAPT</sequence>
<protein>
    <submittedName>
        <fullName evidence="1">Uncharacterized protein</fullName>
    </submittedName>
</protein>